<dbReference type="Proteomes" id="UP000011724">
    <property type="component" value="Chromosome"/>
</dbReference>
<dbReference type="SUPFAM" id="SSF141523">
    <property type="entry name" value="L,D-transpeptidase catalytic domain-like"/>
    <property type="match status" value="1"/>
</dbReference>
<name>M1WQ27_PSEP2</name>
<feature type="domain" description="L,D-TPase catalytic" evidence="8">
    <location>
        <begin position="47"/>
        <end position="177"/>
    </location>
</feature>
<evidence type="ECO:0000256" key="3">
    <source>
        <dbReference type="ARBA" id="ARBA00022679"/>
    </source>
</evidence>
<dbReference type="GO" id="GO:0008360">
    <property type="term" value="P:regulation of cell shape"/>
    <property type="evidence" value="ECO:0007669"/>
    <property type="project" value="UniProtKB-UniRule"/>
</dbReference>
<evidence type="ECO:0000313" key="10">
    <source>
        <dbReference type="Proteomes" id="UP000011724"/>
    </source>
</evidence>
<dbReference type="Gene3D" id="3.10.450.50">
    <property type="match status" value="1"/>
</dbReference>
<sequence length="431" mass="48859">MDSRRKELLDYLMRLLIVILSFFMSVAPALAEGWTPLLSSHNYGPERILAVDKGAQTLIMLERKSPLHEVRRFPCTTGQSVGDKLVEGDLRTPEGVYFVGYRINRSLNWDLYGNLAYSLNYPNPIDRINGKTGSGIWIHGRGKTFLPRDTRGCVALKVPDMKNVAQEIAYGTPVVIASDVEWTPDSGQDEGEAEAVVGQLQAWANDWQNQSEAFFDHYDPALMVLSENIDFKGFVAHKRHVFAAKPWIHVMLGNIRAIPGPDYWVTWFDQYYRTPGMASTTGKRFYWKKDAQGQWRIVGREYVPAREDLSDKYMAVKTPEAVALVEAWKTAWLNMDVDAYGKLYAERAVQGARRGATRIINYKKTLWAKTAPVKVGIDGLKVSSHPRGLQVVFVQTFEDSGGYSDIGRKTMILVPDGESWKIESEQWRRGR</sequence>
<dbReference type="SUPFAM" id="SSF54427">
    <property type="entry name" value="NTF2-like"/>
    <property type="match status" value="2"/>
</dbReference>
<evidence type="ECO:0000256" key="7">
    <source>
        <dbReference type="PROSITE-ProRule" id="PRU01373"/>
    </source>
</evidence>
<dbReference type="BioCyc" id="DPIE1322246:BN4_RS07555-MONOMER"/>
<dbReference type="Pfam" id="PF24125">
    <property type="entry name" value="Cds6_C"/>
    <property type="match status" value="2"/>
</dbReference>
<comment type="pathway">
    <text evidence="1 7">Cell wall biogenesis; peptidoglycan biosynthesis.</text>
</comment>
<dbReference type="InterPro" id="IPR056203">
    <property type="entry name" value="Cds6_C"/>
</dbReference>
<proteinExistence type="inferred from homology"/>
<dbReference type="InterPro" id="IPR005490">
    <property type="entry name" value="LD_TPept_cat_dom"/>
</dbReference>
<gene>
    <name evidence="9" type="ordered locus">BN4_11504</name>
</gene>
<organism evidence="9 10">
    <name type="scientific">Pseudodesulfovibrio piezophilus (strain DSM 21447 / JCM 15486 / C1TLV30)</name>
    <name type="common">Desulfovibrio piezophilus</name>
    <dbReference type="NCBI Taxonomy" id="1322246"/>
    <lineage>
        <taxon>Bacteria</taxon>
        <taxon>Pseudomonadati</taxon>
        <taxon>Thermodesulfobacteriota</taxon>
        <taxon>Desulfovibrionia</taxon>
        <taxon>Desulfovibrionales</taxon>
        <taxon>Desulfovibrionaceae</taxon>
    </lineage>
</organism>
<reference evidence="10" key="2">
    <citation type="journal article" date="2013" name="Stand. Genomic Sci.">
        <title>Complete genome sequence of Desulfocapsa sulfexigens, a marine deltaproteobacterium specialized in disproportionating inorganic sulfur compounds.</title>
        <authorList>
            <person name="Finster K.W."/>
            <person name="Kjeldsen K.U."/>
            <person name="Kube M."/>
            <person name="Reinhardt R."/>
            <person name="Mussmann M."/>
            <person name="Amann R."/>
            <person name="Schreiber L."/>
        </authorList>
    </citation>
    <scope>NUCLEOTIDE SEQUENCE [LARGE SCALE GENOMIC DNA]</scope>
    <source>
        <strain evidence="10">DSM 10523 / SB164P1</strain>
    </source>
</reference>
<comment type="similarity">
    <text evidence="2">Belongs to the YkuD family.</text>
</comment>
<dbReference type="KEGG" id="dpi:BN4_11504"/>
<evidence type="ECO:0000256" key="6">
    <source>
        <dbReference type="ARBA" id="ARBA00023316"/>
    </source>
</evidence>
<evidence type="ECO:0000256" key="1">
    <source>
        <dbReference type="ARBA" id="ARBA00004752"/>
    </source>
</evidence>
<accession>M1WQ27</accession>
<dbReference type="GO" id="GO:0071555">
    <property type="term" value="P:cell wall organization"/>
    <property type="evidence" value="ECO:0007669"/>
    <property type="project" value="UniProtKB-UniRule"/>
</dbReference>
<keyword evidence="3" id="KW-0808">Transferase</keyword>
<dbReference type="InterPro" id="IPR032710">
    <property type="entry name" value="NTF2-like_dom_sf"/>
</dbReference>
<dbReference type="CDD" id="cd16913">
    <property type="entry name" value="YkuD_like"/>
    <property type="match status" value="1"/>
</dbReference>
<dbReference type="InterPro" id="IPR038063">
    <property type="entry name" value="Transpep_catalytic_dom"/>
</dbReference>
<dbReference type="PANTHER" id="PTHR36699">
    <property type="entry name" value="LD-TRANSPEPTIDASE"/>
    <property type="match status" value="1"/>
</dbReference>
<dbReference type="HOGENOM" id="CLU_024379_0_0_7"/>
<keyword evidence="6 7" id="KW-0961">Cell wall biogenesis/degradation</keyword>
<dbReference type="eggNOG" id="COG3034">
    <property type="taxonomic scope" value="Bacteria"/>
</dbReference>
<dbReference type="Gene3D" id="2.40.440.10">
    <property type="entry name" value="L,D-transpeptidase catalytic domain-like"/>
    <property type="match status" value="1"/>
</dbReference>
<keyword evidence="10" id="KW-1185">Reference proteome</keyword>
<evidence type="ECO:0000259" key="8">
    <source>
        <dbReference type="PROSITE" id="PS52029"/>
    </source>
</evidence>
<evidence type="ECO:0000256" key="2">
    <source>
        <dbReference type="ARBA" id="ARBA00005992"/>
    </source>
</evidence>
<feature type="active site" description="Proton donor/acceptor" evidence="7">
    <location>
        <position position="139"/>
    </location>
</feature>
<dbReference type="PROSITE" id="PS52029">
    <property type="entry name" value="LD_TPASE"/>
    <property type="match status" value="1"/>
</dbReference>
<evidence type="ECO:0000313" key="9">
    <source>
        <dbReference type="EMBL" id="CCH48739.1"/>
    </source>
</evidence>
<reference evidence="9 10" key="1">
    <citation type="journal article" date="2013" name="PLoS ONE">
        <title>The first genomic and proteomic characterization of a deep-sea sulfate reducer: insights into the piezophilic lifestyle of Desulfovibrio piezophilus.</title>
        <authorList>
            <person name="Pradel N."/>
            <person name="Ji B."/>
            <person name="Gimenez G."/>
            <person name="Talla E."/>
            <person name="Lenoble P."/>
            <person name="Garel M."/>
            <person name="Tamburini C."/>
            <person name="Fourquet P."/>
            <person name="Lebrun R."/>
            <person name="Bertin P."/>
            <person name="Denis Y."/>
            <person name="Pophillat M."/>
            <person name="Barbe V."/>
            <person name="Ollivier B."/>
            <person name="Dolla A."/>
        </authorList>
    </citation>
    <scope>NUCLEOTIDE SEQUENCE [LARGE SCALE GENOMIC DNA]</scope>
    <source>
        <strain evidence="10">DSM 10523 / SB164P1</strain>
    </source>
</reference>
<dbReference type="GO" id="GO:0004180">
    <property type="term" value="F:carboxypeptidase activity"/>
    <property type="evidence" value="ECO:0007669"/>
    <property type="project" value="UniProtKB-ARBA"/>
</dbReference>
<dbReference type="PANTHER" id="PTHR36699:SF1">
    <property type="entry name" value="L,D-TRANSPEPTIDASE YAFK-RELATED"/>
    <property type="match status" value="1"/>
</dbReference>
<dbReference type="GO" id="GO:0016740">
    <property type="term" value="F:transferase activity"/>
    <property type="evidence" value="ECO:0007669"/>
    <property type="project" value="UniProtKB-KW"/>
</dbReference>
<keyword evidence="4 7" id="KW-0133">Cell shape</keyword>
<dbReference type="Pfam" id="PF03734">
    <property type="entry name" value="YkuD"/>
    <property type="match status" value="1"/>
</dbReference>
<protein>
    <submittedName>
        <fullName evidence="9">ErfK/YbiS/YcfS/YnhG family protein</fullName>
    </submittedName>
</protein>
<dbReference type="UniPathway" id="UPA00219"/>
<feature type="active site" description="Nucleophile" evidence="7">
    <location>
        <position position="153"/>
    </location>
</feature>
<keyword evidence="5 7" id="KW-0573">Peptidoglycan synthesis</keyword>
<dbReference type="GO" id="GO:0009252">
    <property type="term" value="P:peptidoglycan biosynthetic process"/>
    <property type="evidence" value="ECO:0007669"/>
    <property type="project" value="UniProtKB-UniPathway"/>
</dbReference>
<dbReference type="EMBL" id="FO203427">
    <property type="protein sequence ID" value="CCH48739.1"/>
    <property type="molecule type" value="Genomic_DNA"/>
</dbReference>
<dbReference type="PATRIC" id="fig|879567.3.peg.1575"/>
<dbReference type="STRING" id="1322246.BN4_11504"/>
<evidence type="ECO:0000256" key="5">
    <source>
        <dbReference type="ARBA" id="ARBA00022984"/>
    </source>
</evidence>
<evidence type="ECO:0000256" key="4">
    <source>
        <dbReference type="ARBA" id="ARBA00022960"/>
    </source>
</evidence>
<dbReference type="AlphaFoldDB" id="M1WQ27"/>